<dbReference type="RefSeq" id="WP_120488783.1">
    <property type="nucleotide sequence ID" value="NZ_CP029149.1"/>
</dbReference>
<name>A0A6P1QRW4_9FLAO</name>
<dbReference type="PANTHER" id="PTHR33221">
    <property type="entry name" value="WINGED HELIX-TURN-HELIX TRANSCRIPTIONAL REGULATOR, RRF2 FAMILY"/>
    <property type="match status" value="1"/>
</dbReference>
<dbReference type="PROSITE" id="PS51197">
    <property type="entry name" value="HTH_RRF2_2"/>
    <property type="match status" value="1"/>
</dbReference>
<dbReference type="PANTHER" id="PTHR33221:SF15">
    <property type="entry name" value="HTH-TYPE TRANSCRIPTIONAL REGULATOR YWGB-RELATED"/>
    <property type="match status" value="1"/>
</dbReference>
<dbReference type="GO" id="GO:0003700">
    <property type="term" value="F:DNA-binding transcription factor activity"/>
    <property type="evidence" value="ECO:0007669"/>
    <property type="project" value="TreeGrafter"/>
</dbReference>
<gene>
    <name evidence="1" type="ORF">DBX24_00745</name>
</gene>
<keyword evidence="2" id="KW-1185">Reference proteome</keyword>
<reference evidence="1 2" key="1">
    <citation type="submission" date="2018-04" db="EMBL/GenBank/DDBJ databases">
        <title>Characteristic and Complete Genome Sequencing of A Novel Member of Infective Endocarditis Causative Bacteria: Bergeyella cardium QL-PH.</title>
        <authorList>
            <person name="Pan H."/>
            <person name="Sun E."/>
            <person name="Zhang Y."/>
        </authorList>
    </citation>
    <scope>NUCLEOTIDE SEQUENCE [LARGE SCALE GENOMIC DNA]</scope>
    <source>
        <strain evidence="1 2">HPQL</strain>
    </source>
</reference>
<dbReference type="Gene3D" id="1.10.10.10">
    <property type="entry name" value="Winged helix-like DNA-binding domain superfamily/Winged helix DNA-binding domain"/>
    <property type="match status" value="1"/>
</dbReference>
<dbReference type="KEGG" id="bcad:DBX24_00745"/>
<accession>A0A6P1QRW4</accession>
<dbReference type="SUPFAM" id="SSF46785">
    <property type="entry name" value="Winged helix' DNA-binding domain"/>
    <property type="match status" value="1"/>
</dbReference>
<dbReference type="InterPro" id="IPR036388">
    <property type="entry name" value="WH-like_DNA-bd_sf"/>
</dbReference>
<proteinExistence type="predicted"/>
<protein>
    <submittedName>
        <fullName evidence="1">Rrf2 family transcriptional regulator</fullName>
    </submittedName>
</protein>
<organism evidence="1 2">
    <name type="scientific">Bergeyella cardium</name>
    <dbReference type="NCBI Taxonomy" id="1585976"/>
    <lineage>
        <taxon>Bacteria</taxon>
        <taxon>Pseudomonadati</taxon>
        <taxon>Bacteroidota</taxon>
        <taxon>Flavobacteriia</taxon>
        <taxon>Flavobacteriales</taxon>
        <taxon>Weeksellaceae</taxon>
        <taxon>Bergeyella</taxon>
    </lineage>
</organism>
<dbReference type="InterPro" id="IPR000944">
    <property type="entry name" value="Tscrpt_reg_Rrf2"/>
</dbReference>
<sequence length="148" mass="16627">MFSKTCEYAIRALIYIAQKAKNGEKVGIKDIAVGIDSPEYFIAKILQELSRKGYVQSVKGPNGGFYMSKENLEMSLAEIVREIDGDKLFTSCGLGLKECSEDHPCPIHNQFKYIKQDMKNMLENFKIKMLAEGIDSNLTFLKVADCDA</sequence>
<dbReference type="Proteomes" id="UP000464318">
    <property type="component" value="Chromosome"/>
</dbReference>
<dbReference type="Pfam" id="PF02082">
    <property type="entry name" value="Rrf2"/>
    <property type="match status" value="1"/>
</dbReference>
<dbReference type="OrthoDB" id="9808360at2"/>
<dbReference type="AlphaFoldDB" id="A0A6P1QRW4"/>
<evidence type="ECO:0000313" key="1">
    <source>
        <dbReference type="EMBL" id="QHN64519.1"/>
    </source>
</evidence>
<dbReference type="InterPro" id="IPR036390">
    <property type="entry name" value="WH_DNA-bd_sf"/>
</dbReference>
<dbReference type="NCBIfam" id="TIGR00738">
    <property type="entry name" value="rrf2_super"/>
    <property type="match status" value="1"/>
</dbReference>
<dbReference type="GO" id="GO:0005829">
    <property type="term" value="C:cytosol"/>
    <property type="evidence" value="ECO:0007669"/>
    <property type="project" value="TreeGrafter"/>
</dbReference>
<dbReference type="EMBL" id="CP029149">
    <property type="protein sequence ID" value="QHN64519.1"/>
    <property type="molecule type" value="Genomic_DNA"/>
</dbReference>
<evidence type="ECO:0000313" key="2">
    <source>
        <dbReference type="Proteomes" id="UP000464318"/>
    </source>
</evidence>